<accession>A0A453LQM1</accession>
<dbReference type="EC" id="2.7.7.6" evidence="2"/>
<evidence type="ECO:0000259" key="8">
    <source>
        <dbReference type="Pfam" id="PF00562"/>
    </source>
</evidence>
<dbReference type="Pfam" id="PF04565">
    <property type="entry name" value="RNA_pol_Rpb2_3"/>
    <property type="match status" value="1"/>
</dbReference>
<dbReference type="InterPro" id="IPR007647">
    <property type="entry name" value="RNA_pol_Rpb2_5"/>
</dbReference>
<dbReference type="GO" id="GO:0003899">
    <property type="term" value="F:DNA-directed RNA polymerase activity"/>
    <property type="evidence" value="ECO:0007669"/>
    <property type="project" value="UniProtKB-EC"/>
</dbReference>
<proteinExistence type="inferred from homology"/>
<dbReference type="Proteomes" id="UP000015105">
    <property type="component" value="Chromosome 5D"/>
</dbReference>
<dbReference type="Gene3D" id="3.90.1070.20">
    <property type="match status" value="1"/>
</dbReference>
<evidence type="ECO:0000256" key="4">
    <source>
        <dbReference type="ARBA" id="ARBA00022679"/>
    </source>
</evidence>
<dbReference type="InterPro" id="IPR007120">
    <property type="entry name" value="DNA-dir_RNAP_su2_dom"/>
</dbReference>
<evidence type="ECO:0000259" key="9">
    <source>
        <dbReference type="Pfam" id="PF04565"/>
    </source>
</evidence>
<feature type="domain" description="RNA polymerase Rpb2" evidence="10">
    <location>
        <begin position="125"/>
        <end position="186"/>
    </location>
</feature>
<keyword evidence="3" id="KW-0240">DNA-directed RNA polymerase</keyword>
<dbReference type="SUPFAM" id="SSF64484">
    <property type="entry name" value="beta and beta-prime subunits of DNA dependent RNA-polymerase"/>
    <property type="match status" value="1"/>
</dbReference>
<dbReference type="GO" id="GO:0003677">
    <property type="term" value="F:DNA binding"/>
    <property type="evidence" value="ECO:0007669"/>
    <property type="project" value="InterPro"/>
</dbReference>
<dbReference type="InterPro" id="IPR007646">
    <property type="entry name" value="RNA_pol_Rpb2_4"/>
</dbReference>
<dbReference type="Pfam" id="PF00562">
    <property type="entry name" value="RNA_pol_Rpb2_6"/>
    <property type="match status" value="1"/>
</dbReference>
<dbReference type="PANTHER" id="PTHR20856">
    <property type="entry name" value="DNA-DIRECTED RNA POLYMERASE I SUBUNIT 2"/>
    <property type="match status" value="1"/>
</dbReference>
<evidence type="ECO:0000259" key="10">
    <source>
        <dbReference type="Pfam" id="PF04566"/>
    </source>
</evidence>
<keyword evidence="5" id="KW-0548">Nucleotidyltransferase</keyword>
<dbReference type="InterPro" id="IPR037033">
    <property type="entry name" value="DNA-dir_RNAP_su2_hyb_sf"/>
</dbReference>
<dbReference type="EnsemblPlants" id="AET5Gv20875300.38">
    <property type="protein sequence ID" value="AET5Gv20875300.38"/>
    <property type="gene ID" value="AET5Gv20875300"/>
</dbReference>
<evidence type="ECO:0000256" key="5">
    <source>
        <dbReference type="ARBA" id="ARBA00022695"/>
    </source>
</evidence>
<protein>
    <recommendedName>
        <fullName evidence="2">DNA-directed RNA polymerase</fullName>
        <ecNumber evidence="2">2.7.7.6</ecNumber>
    </recommendedName>
</protein>
<name>A0A453LQM1_AEGTS</name>
<reference evidence="12" key="3">
    <citation type="journal article" date="2017" name="Nature">
        <title>Genome sequence of the progenitor of the wheat D genome Aegilops tauschii.</title>
        <authorList>
            <person name="Luo M.C."/>
            <person name="Gu Y.Q."/>
            <person name="Puiu D."/>
            <person name="Wang H."/>
            <person name="Twardziok S.O."/>
            <person name="Deal K.R."/>
            <person name="Huo N."/>
            <person name="Zhu T."/>
            <person name="Wang L."/>
            <person name="Wang Y."/>
            <person name="McGuire P.E."/>
            <person name="Liu S."/>
            <person name="Long H."/>
            <person name="Ramasamy R.K."/>
            <person name="Rodriguez J.C."/>
            <person name="Van S.L."/>
            <person name="Yuan L."/>
            <person name="Wang Z."/>
            <person name="Xia Z."/>
            <person name="Xiao L."/>
            <person name="Anderson O.D."/>
            <person name="Ouyang S."/>
            <person name="Liang Y."/>
            <person name="Zimin A.V."/>
            <person name="Pertea G."/>
            <person name="Qi P."/>
            <person name="Bennetzen J.L."/>
            <person name="Dai X."/>
            <person name="Dawson M.W."/>
            <person name="Muller H.G."/>
            <person name="Kugler K."/>
            <person name="Rivarola-Duarte L."/>
            <person name="Spannagl M."/>
            <person name="Mayer K.F.X."/>
            <person name="Lu F.H."/>
            <person name="Bevan M.W."/>
            <person name="Leroy P."/>
            <person name="Li P."/>
            <person name="You F.M."/>
            <person name="Sun Q."/>
            <person name="Liu Z."/>
            <person name="Lyons E."/>
            <person name="Wicker T."/>
            <person name="Salzberg S.L."/>
            <person name="Devos K.M."/>
            <person name="Dvorak J."/>
        </authorList>
    </citation>
    <scope>NUCLEOTIDE SEQUENCE [LARGE SCALE GENOMIC DNA]</scope>
    <source>
        <strain evidence="12">cv. AL8/78</strain>
    </source>
</reference>
<dbReference type="Gramene" id="AET5Gv20875300.38">
    <property type="protein sequence ID" value="AET5Gv20875300.38"/>
    <property type="gene ID" value="AET5Gv20875300"/>
</dbReference>
<reference evidence="13" key="1">
    <citation type="journal article" date="2014" name="Science">
        <title>Ancient hybridizations among the ancestral genomes of bread wheat.</title>
        <authorList>
            <consortium name="International Wheat Genome Sequencing Consortium,"/>
            <person name="Marcussen T."/>
            <person name="Sandve S.R."/>
            <person name="Heier L."/>
            <person name="Spannagl M."/>
            <person name="Pfeifer M."/>
            <person name="Jakobsen K.S."/>
            <person name="Wulff B.B."/>
            <person name="Steuernagel B."/>
            <person name="Mayer K.F."/>
            <person name="Olsen O.A."/>
        </authorList>
    </citation>
    <scope>NUCLEOTIDE SEQUENCE [LARGE SCALE GENOMIC DNA]</scope>
    <source>
        <strain evidence="13">cv. AL8/78</strain>
    </source>
</reference>
<dbReference type="Gene3D" id="2.40.270.10">
    <property type="entry name" value="DNA-directed RNA polymerase, subunit 2, domain 6"/>
    <property type="match status" value="1"/>
</dbReference>
<dbReference type="Pfam" id="PF04567">
    <property type="entry name" value="RNA_pol_Rpb2_5"/>
    <property type="match status" value="1"/>
</dbReference>
<dbReference type="FunFam" id="3.90.1070.20:FF:000001">
    <property type="entry name" value="DNA-directed RNA polymerase subunit beta"/>
    <property type="match status" value="1"/>
</dbReference>
<comment type="similarity">
    <text evidence="1 7">Belongs to the RNA polymerase beta chain family.</text>
</comment>
<dbReference type="Gene3D" id="3.90.1100.10">
    <property type="match status" value="1"/>
</dbReference>
<sequence>VLNRLTYASTLSHLRRLNSPIGREGKLAKPRQLHNSHWGMMCPAETPEGQVSYSHSKILFCQRSWSMVYILYTFIQACGLVKNLALMVYITVGSAANPILEFLEEWGTENFEEISPAVIPQAAKIFVNGCWVGIHRNPDLLVKTLRRLRRQIDVNTEVGVVRDIRLKELRLYTDYGRCSRPLFIVENQRLLIKKKHIRALQQRETPDEGWHDLVAKGFIEYIDTEEEETTMISMTIRDLETSRHNPGEAYSETYTHCEIHPSLILGVCASIIPFPDHNQSPRNTYQSAMGKQAMGIYVTNYQLRMDTLAYVLYYPQKPLVTTRAMEHLHFRQLPAGINAIVAIACYSGYNQEDSVIMNQSSIDRGFFRSLFFRSYRDEEKKMGTLVKEEFGRPNRENTMGMRHGSYDKLDDDGLAPPVSRGLCYSRLIFITQLCC</sequence>
<evidence type="ECO:0000313" key="13">
    <source>
        <dbReference type="Proteomes" id="UP000015105"/>
    </source>
</evidence>
<evidence type="ECO:0000256" key="1">
    <source>
        <dbReference type="ARBA" id="ARBA00006835"/>
    </source>
</evidence>
<evidence type="ECO:0000256" key="6">
    <source>
        <dbReference type="ARBA" id="ARBA00023163"/>
    </source>
</evidence>
<dbReference type="Pfam" id="PF04566">
    <property type="entry name" value="RNA_pol_Rpb2_4"/>
    <property type="match status" value="1"/>
</dbReference>
<dbReference type="InterPro" id="IPR007645">
    <property type="entry name" value="RNA_pol_Rpb2_3"/>
</dbReference>
<evidence type="ECO:0000256" key="7">
    <source>
        <dbReference type="RuleBase" id="RU000434"/>
    </source>
</evidence>
<reference evidence="13" key="2">
    <citation type="journal article" date="2017" name="Nat. Plants">
        <title>The Aegilops tauschii genome reveals multiple impacts of transposons.</title>
        <authorList>
            <person name="Zhao G."/>
            <person name="Zou C."/>
            <person name="Li K."/>
            <person name="Wang K."/>
            <person name="Li T."/>
            <person name="Gao L."/>
            <person name="Zhang X."/>
            <person name="Wang H."/>
            <person name="Yang Z."/>
            <person name="Liu X."/>
            <person name="Jiang W."/>
            <person name="Mao L."/>
            <person name="Kong X."/>
            <person name="Jiao Y."/>
            <person name="Jia J."/>
        </authorList>
    </citation>
    <scope>NUCLEOTIDE SEQUENCE [LARGE SCALE GENOMIC DNA]</scope>
    <source>
        <strain evidence="13">cv. AL8/78</strain>
    </source>
</reference>
<dbReference type="InterPro" id="IPR015712">
    <property type="entry name" value="DNA-dir_RNA_pol_su2"/>
</dbReference>
<feature type="domain" description="RNA polymerase Rpb2" evidence="11">
    <location>
        <begin position="210"/>
        <end position="261"/>
    </location>
</feature>
<organism evidence="12 13">
    <name type="scientific">Aegilops tauschii subsp. strangulata</name>
    <name type="common">Goatgrass</name>
    <dbReference type="NCBI Taxonomy" id="200361"/>
    <lineage>
        <taxon>Eukaryota</taxon>
        <taxon>Viridiplantae</taxon>
        <taxon>Streptophyta</taxon>
        <taxon>Embryophyta</taxon>
        <taxon>Tracheophyta</taxon>
        <taxon>Spermatophyta</taxon>
        <taxon>Magnoliopsida</taxon>
        <taxon>Liliopsida</taxon>
        <taxon>Poales</taxon>
        <taxon>Poaceae</taxon>
        <taxon>BOP clade</taxon>
        <taxon>Pooideae</taxon>
        <taxon>Triticodae</taxon>
        <taxon>Triticeae</taxon>
        <taxon>Triticinae</taxon>
        <taxon>Aegilops</taxon>
    </lineage>
</organism>
<evidence type="ECO:0000259" key="11">
    <source>
        <dbReference type="Pfam" id="PF04567"/>
    </source>
</evidence>
<evidence type="ECO:0000256" key="2">
    <source>
        <dbReference type="ARBA" id="ARBA00012418"/>
    </source>
</evidence>
<dbReference type="GO" id="GO:0032549">
    <property type="term" value="F:ribonucleoside binding"/>
    <property type="evidence" value="ECO:0007669"/>
    <property type="project" value="InterPro"/>
</dbReference>
<feature type="domain" description="RNA polymerase Rpb2" evidence="9">
    <location>
        <begin position="1"/>
        <end position="50"/>
    </location>
</feature>
<keyword evidence="13" id="KW-1185">Reference proteome</keyword>
<feature type="domain" description="DNA-directed RNA polymerase subunit 2 hybrid-binding" evidence="8">
    <location>
        <begin position="268"/>
        <end position="416"/>
    </location>
</feature>
<keyword evidence="6" id="KW-0804">Transcription</keyword>
<dbReference type="GO" id="GO:0000428">
    <property type="term" value="C:DNA-directed RNA polymerase complex"/>
    <property type="evidence" value="ECO:0007669"/>
    <property type="project" value="UniProtKB-KW"/>
</dbReference>
<keyword evidence="4" id="KW-0808">Transferase</keyword>
<evidence type="ECO:0000256" key="3">
    <source>
        <dbReference type="ARBA" id="ARBA00022478"/>
    </source>
</evidence>
<reference evidence="12" key="5">
    <citation type="journal article" date="2021" name="G3 (Bethesda)">
        <title>Aegilops tauschii genome assembly Aet v5.0 features greater sequence contiguity and improved annotation.</title>
        <authorList>
            <person name="Wang L."/>
            <person name="Zhu T."/>
            <person name="Rodriguez J.C."/>
            <person name="Deal K.R."/>
            <person name="Dubcovsky J."/>
            <person name="McGuire P.E."/>
            <person name="Lux T."/>
            <person name="Spannagl M."/>
            <person name="Mayer K.F.X."/>
            <person name="Baldrich P."/>
            <person name="Meyers B.C."/>
            <person name="Huo N."/>
            <person name="Gu Y.Q."/>
            <person name="Zhou H."/>
            <person name="Devos K.M."/>
            <person name="Bennetzen J.L."/>
            <person name="Unver T."/>
            <person name="Budak H."/>
            <person name="Gulick P.J."/>
            <person name="Galiba G."/>
            <person name="Kalapos B."/>
            <person name="Nelson D.R."/>
            <person name="Li P."/>
            <person name="You F.M."/>
            <person name="Luo M.C."/>
            <person name="Dvorak J."/>
        </authorList>
    </citation>
    <scope>NUCLEOTIDE SEQUENCE [LARGE SCALE GENOMIC DNA]</scope>
    <source>
        <strain evidence="12">cv. AL8/78</strain>
    </source>
</reference>
<evidence type="ECO:0000313" key="12">
    <source>
        <dbReference type="EnsemblPlants" id="AET5Gv20875300.38"/>
    </source>
</evidence>
<dbReference type="GO" id="GO:0006351">
    <property type="term" value="P:DNA-templated transcription"/>
    <property type="evidence" value="ECO:0007669"/>
    <property type="project" value="InterPro"/>
</dbReference>
<dbReference type="AlphaFoldDB" id="A0A453LQM1"/>
<reference evidence="12" key="4">
    <citation type="submission" date="2019-03" db="UniProtKB">
        <authorList>
            <consortium name="EnsemblPlants"/>
        </authorList>
    </citation>
    <scope>IDENTIFICATION</scope>
</reference>